<evidence type="ECO:0000256" key="5">
    <source>
        <dbReference type="ARBA" id="ARBA00023064"/>
    </source>
</evidence>
<feature type="domain" description="6-phosphogluconate dehydrogenase C-terminal" evidence="7">
    <location>
        <begin position="169"/>
        <end position="235"/>
    </location>
</feature>
<evidence type="ECO:0000313" key="10">
    <source>
        <dbReference type="Proteomes" id="UP000756346"/>
    </source>
</evidence>
<dbReference type="AlphaFoldDB" id="A0A9P9BPU9"/>
<dbReference type="GO" id="GO:0050661">
    <property type="term" value="F:NADP binding"/>
    <property type="evidence" value="ECO:0007669"/>
    <property type="project" value="InterPro"/>
</dbReference>
<dbReference type="EC" id="1.1.1.44" evidence="3"/>
<dbReference type="Pfam" id="PF00393">
    <property type="entry name" value="6PGD"/>
    <property type="match status" value="1"/>
</dbReference>
<dbReference type="OrthoDB" id="434986at2759"/>
<keyword evidence="10" id="KW-1185">Reference proteome</keyword>
<name>A0A9P9BPU9_9PEZI</name>
<reference evidence="9" key="1">
    <citation type="journal article" date="2021" name="Nat. Commun.">
        <title>Genetic determinants of endophytism in the Arabidopsis root mycobiome.</title>
        <authorList>
            <person name="Mesny F."/>
            <person name="Miyauchi S."/>
            <person name="Thiergart T."/>
            <person name="Pickel B."/>
            <person name="Atanasova L."/>
            <person name="Karlsson M."/>
            <person name="Huettel B."/>
            <person name="Barry K.W."/>
            <person name="Haridas S."/>
            <person name="Chen C."/>
            <person name="Bauer D."/>
            <person name="Andreopoulos W."/>
            <person name="Pangilinan J."/>
            <person name="LaButti K."/>
            <person name="Riley R."/>
            <person name="Lipzen A."/>
            <person name="Clum A."/>
            <person name="Drula E."/>
            <person name="Henrissat B."/>
            <person name="Kohler A."/>
            <person name="Grigoriev I.V."/>
            <person name="Martin F.M."/>
            <person name="Hacquard S."/>
        </authorList>
    </citation>
    <scope>NUCLEOTIDE SEQUENCE</scope>
    <source>
        <strain evidence="9">MPI-CAGE-CH-0230</strain>
    </source>
</reference>
<keyword evidence="6" id="KW-0570">Pentose shunt</keyword>
<dbReference type="InterPro" id="IPR036291">
    <property type="entry name" value="NAD(P)-bd_dom_sf"/>
</dbReference>
<feature type="domain" description="6-phosphogluconate dehydrogenase NADP-binding" evidence="8">
    <location>
        <begin position="11"/>
        <end position="130"/>
    </location>
</feature>
<dbReference type="Pfam" id="PF03446">
    <property type="entry name" value="NAD_binding_2"/>
    <property type="match status" value="1"/>
</dbReference>
<dbReference type="GO" id="GO:0006098">
    <property type="term" value="P:pentose-phosphate shunt"/>
    <property type="evidence" value="ECO:0007669"/>
    <property type="project" value="UniProtKB-KW"/>
</dbReference>
<sequence length="245" mass="27090">MAAHKDVAFSRVGMLGVGSMGSMTTLLMVEEGCHIFFFDPSEENIKTLDKQEHELQLHEKITRCNSYSEVCEKINDEGKPRVFILSTLHGGPADKCVNSVQPPLEKGDIIIDRGNEHWTNTERRQAKLDAFGGPGESDSILRTIAAQDKNRKPCTVEVEPGGNGHYVKMVVAEVRMLFTNGLGLPEDDVSQTFKKWNAEGPLHDCFLVAIGVEIEQFKGKEGQYVLASVRDKVAQDVDEEEGIGT</sequence>
<dbReference type="SUPFAM" id="SSF51735">
    <property type="entry name" value="NAD(P)-binding Rossmann-fold domains"/>
    <property type="match status" value="1"/>
</dbReference>
<dbReference type="InterPro" id="IPR013328">
    <property type="entry name" value="6PGD_dom2"/>
</dbReference>
<organism evidence="9 10">
    <name type="scientific">Microdochium trichocladiopsis</name>
    <dbReference type="NCBI Taxonomy" id="1682393"/>
    <lineage>
        <taxon>Eukaryota</taxon>
        <taxon>Fungi</taxon>
        <taxon>Dikarya</taxon>
        <taxon>Ascomycota</taxon>
        <taxon>Pezizomycotina</taxon>
        <taxon>Sordariomycetes</taxon>
        <taxon>Xylariomycetidae</taxon>
        <taxon>Xylariales</taxon>
        <taxon>Microdochiaceae</taxon>
        <taxon>Microdochium</taxon>
    </lineage>
</organism>
<dbReference type="Gene3D" id="1.10.1040.10">
    <property type="entry name" value="N-(1-d-carboxylethyl)-l-norvaline Dehydrogenase, domain 2"/>
    <property type="match status" value="1"/>
</dbReference>
<dbReference type="PANTHER" id="PTHR11811">
    <property type="entry name" value="6-PHOSPHOGLUCONATE DEHYDROGENASE"/>
    <property type="match status" value="1"/>
</dbReference>
<dbReference type="InterPro" id="IPR006183">
    <property type="entry name" value="Pgluconate_DH"/>
</dbReference>
<keyword evidence="4" id="KW-0560">Oxidoreductase</keyword>
<comment type="pathway">
    <text evidence="1">Carbohydrate degradation; pentose phosphate pathway; D-ribulose 5-phosphate from D-glucose 6-phosphate (oxidative stage): step 3/3.</text>
</comment>
<evidence type="ECO:0000259" key="8">
    <source>
        <dbReference type="Pfam" id="PF03446"/>
    </source>
</evidence>
<keyword evidence="5" id="KW-0311">Gluconate utilization</keyword>
<evidence type="ECO:0000259" key="7">
    <source>
        <dbReference type="Pfam" id="PF00393"/>
    </source>
</evidence>
<evidence type="ECO:0000256" key="4">
    <source>
        <dbReference type="ARBA" id="ARBA00023002"/>
    </source>
</evidence>
<evidence type="ECO:0000256" key="6">
    <source>
        <dbReference type="ARBA" id="ARBA00023126"/>
    </source>
</evidence>
<comment type="caution">
    <text evidence="9">The sequence shown here is derived from an EMBL/GenBank/DDBJ whole genome shotgun (WGS) entry which is preliminary data.</text>
</comment>
<protein>
    <recommendedName>
        <fullName evidence="3">phosphogluconate dehydrogenase (NADP(+)-dependent, decarboxylating)</fullName>
        <ecNumber evidence="3">1.1.1.44</ecNumber>
    </recommendedName>
</protein>
<evidence type="ECO:0000256" key="2">
    <source>
        <dbReference type="ARBA" id="ARBA00008419"/>
    </source>
</evidence>
<dbReference type="SUPFAM" id="SSF48179">
    <property type="entry name" value="6-phosphogluconate dehydrogenase C-terminal domain-like"/>
    <property type="match status" value="1"/>
</dbReference>
<dbReference type="InterPro" id="IPR006115">
    <property type="entry name" value="6PGDH_NADP-bd"/>
</dbReference>
<dbReference type="GO" id="GO:0019521">
    <property type="term" value="P:D-gluconate metabolic process"/>
    <property type="evidence" value="ECO:0007669"/>
    <property type="project" value="UniProtKB-KW"/>
</dbReference>
<evidence type="ECO:0000256" key="3">
    <source>
        <dbReference type="ARBA" id="ARBA00013011"/>
    </source>
</evidence>
<evidence type="ECO:0000256" key="1">
    <source>
        <dbReference type="ARBA" id="ARBA00004874"/>
    </source>
</evidence>
<dbReference type="InterPro" id="IPR006114">
    <property type="entry name" value="6PGDH_C"/>
</dbReference>
<accession>A0A9P9BPU9</accession>
<dbReference type="RefSeq" id="XP_046011937.1">
    <property type="nucleotide sequence ID" value="XM_046158914.1"/>
</dbReference>
<dbReference type="InterPro" id="IPR008927">
    <property type="entry name" value="6-PGluconate_DH-like_C_sf"/>
</dbReference>
<dbReference type="Proteomes" id="UP000756346">
    <property type="component" value="Unassembled WGS sequence"/>
</dbReference>
<evidence type="ECO:0000313" key="9">
    <source>
        <dbReference type="EMBL" id="KAH7029649.1"/>
    </source>
</evidence>
<proteinExistence type="inferred from homology"/>
<comment type="similarity">
    <text evidence="2">Belongs to the 6-phosphogluconate dehydrogenase family.</text>
</comment>
<dbReference type="Gene3D" id="3.40.50.720">
    <property type="entry name" value="NAD(P)-binding Rossmann-like Domain"/>
    <property type="match status" value="1"/>
</dbReference>
<dbReference type="GeneID" id="70188460"/>
<dbReference type="GO" id="GO:0004616">
    <property type="term" value="F:phosphogluconate dehydrogenase (decarboxylating) activity"/>
    <property type="evidence" value="ECO:0007669"/>
    <property type="project" value="UniProtKB-EC"/>
</dbReference>
<dbReference type="EMBL" id="JAGTJQ010000006">
    <property type="protein sequence ID" value="KAH7029649.1"/>
    <property type="molecule type" value="Genomic_DNA"/>
</dbReference>
<gene>
    <name evidence="9" type="ORF">B0I36DRAFT_364161</name>
</gene>